<proteinExistence type="predicted"/>
<feature type="region of interest" description="Disordered" evidence="1">
    <location>
        <begin position="177"/>
        <end position="196"/>
    </location>
</feature>
<dbReference type="AlphaFoldDB" id="A0AAW0FLX5"/>
<feature type="region of interest" description="Disordered" evidence="1">
    <location>
        <begin position="143"/>
        <end position="168"/>
    </location>
</feature>
<feature type="compositionally biased region" description="Basic residues" evidence="1">
    <location>
        <begin position="1"/>
        <end position="14"/>
    </location>
</feature>
<evidence type="ECO:0000313" key="2">
    <source>
        <dbReference type="EMBL" id="KAK7680015.1"/>
    </source>
</evidence>
<evidence type="ECO:0000313" key="3">
    <source>
        <dbReference type="Proteomes" id="UP001385951"/>
    </source>
</evidence>
<reference evidence="2 3" key="1">
    <citation type="submission" date="2022-09" db="EMBL/GenBank/DDBJ databases">
        <authorList>
            <person name="Palmer J.M."/>
        </authorList>
    </citation>
    <scope>NUCLEOTIDE SEQUENCE [LARGE SCALE GENOMIC DNA]</scope>
    <source>
        <strain evidence="2 3">DSM 7382</strain>
    </source>
</reference>
<organism evidence="2 3">
    <name type="scientific">Cerrena zonata</name>
    <dbReference type="NCBI Taxonomy" id="2478898"/>
    <lineage>
        <taxon>Eukaryota</taxon>
        <taxon>Fungi</taxon>
        <taxon>Dikarya</taxon>
        <taxon>Basidiomycota</taxon>
        <taxon>Agaricomycotina</taxon>
        <taxon>Agaricomycetes</taxon>
        <taxon>Polyporales</taxon>
        <taxon>Cerrenaceae</taxon>
        <taxon>Cerrena</taxon>
    </lineage>
</organism>
<gene>
    <name evidence="2" type="ORF">QCA50_016961</name>
</gene>
<protein>
    <submittedName>
        <fullName evidence="2">Uncharacterized protein</fullName>
    </submittedName>
</protein>
<name>A0AAW0FLX5_9APHY</name>
<feature type="region of interest" description="Disordered" evidence="1">
    <location>
        <begin position="61"/>
        <end position="95"/>
    </location>
</feature>
<feature type="region of interest" description="Disordered" evidence="1">
    <location>
        <begin position="1"/>
        <end position="23"/>
    </location>
</feature>
<feature type="compositionally biased region" description="Basic and acidic residues" evidence="1">
    <location>
        <begin position="223"/>
        <end position="236"/>
    </location>
</feature>
<sequence length="519" mass="57863">MARKKKGKSRKAKSPPKSNKDLINYNVEEELKIAQSFHNLGTVYTIAGRMTGERIFPGTVQRSSIDTSPEGDTIHATNRRKESSLALSEMEDSEADPLFVEPTSPFIFGGSLPRMGADNGSSSCYPVDDLDADMADTLEIDPTSPFSFGGHRSPTHDPDDDVADPLAFVPTSPFRFGGSLPRLDADDGPSPKFPTYDLDADVADPLAIQPTSPFSFGSHLPRLGRDDTPPFEHPTNDPEADPLAIQPTSPFRFGGRLRSPGMQDGPSRNASTAYDSASDYPNVVHPPRLVASPEPKRPLSERYRQDHALEIWFLRYSHLYEPPTYLAEIVNAPQKLRTHIAQKLVDPDEMTFAAFEMSLNPGWWEEPEESTPTQLVERSELSHDPPVEWTNLGPRQENEQADMTAEVKTLQWTNYLSGVAGIESLKMLQTCSINPAIYDNTYNLPYATLPRIPSNSLLQPPRTTTHAQAITNTVEVMLDLERRIAELEVRTYDQFNYGMFGHLDNKLDTRAEEDVEMSE</sequence>
<dbReference type="EMBL" id="JASBNA010000053">
    <property type="protein sequence ID" value="KAK7680015.1"/>
    <property type="molecule type" value="Genomic_DNA"/>
</dbReference>
<feature type="region of interest" description="Disordered" evidence="1">
    <location>
        <begin position="209"/>
        <end position="298"/>
    </location>
</feature>
<evidence type="ECO:0000256" key="1">
    <source>
        <dbReference type="SAM" id="MobiDB-lite"/>
    </source>
</evidence>
<accession>A0AAW0FLX5</accession>
<feature type="region of interest" description="Disordered" evidence="1">
    <location>
        <begin position="378"/>
        <end position="400"/>
    </location>
</feature>
<dbReference type="Proteomes" id="UP001385951">
    <property type="component" value="Unassembled WGS sequence"/>
</dbReference>
<feature type="compositionally biased region" description="Polar residues" evidence="1">
    <location>
        <begin position="266"/>
        <end position="275"/>
    </location>
</feature>
<comment type="caution">
    <text evidence="2">The sequence shown here is derived from an EMBL/GenBank/DDBJ whole genome shotgun (WGS) entry which is preliminary data.</text>
</comment>
<keyword evidence="3" id="KW-1185">Reference proteome</keyword>